<gene>
    <name evidence="1" type="ORF">Ahy_B10g100611</name>
</gene>
<dbReference type="Proteomes" id="UP000289738">
    <property type="component" value="Chromosome B10"/>
</dbReference>
<comment type="caution">
    <text evidence="1">The sequence shown here is derived from an EMBL/GenBank/DDBJ whole genome shotgun (WGS) entry which is preliminary data.</text>
</comment>
<keyword evidence="2" id="KW-1185">Reference proteome</keyword>
<accession>A0A444WXC4</accession>
<evidence type="ECO:0000313" key="1">
    <source>
        <dbReference type="EMBL" id="RYQ82035.1"/>
    </source>
</evidence>
<proteinExistence type="predicted"/>
<protein>
    <submittedName>
        <fullName evidence="1">Uncharacterized protein</fullName>
    </submittedName>
</protein>
<organism evidence="1 2">
    <name type="scientific">Arachis hypogaea</name>
    <name type="common">Peanut</name>
    <dbReference type="NCBI Taxonomy" id="3818"/>
    <lineage>
        <taxon>Eukaryota</taxon>
        <taxon>Viridiplantae</taxon>
        <taxon>Streptophyta</taxon>
        <taxon>Embryophyta</taxon>
        <taxon>Tracheophyta</taxon>
        <taxon>Spermatophyta</taxon>
        <taxon>Magnoliopsida</taxon>
        <taxon>eudicotyledons</taxon>
        <taxon>Gunneridae</taxon>
        <taxon>Pentapetalae</taxon>
        <taxon>rosids</taxon>
        <taxon>fabids</taxon>
        <taxon>Fabales</taxon>
        <taxon>Fabaceae</taxon>
        <taxon>Papilionoideae</taxon>
        <taxon>50 kb inversion clade</taxon>
        <taxon>dalbergioids sensu lato</taxon>
        <taxon>Dalbergieae</taxon>
        <taxon>Pterocarpus clade</taxon>
        <taxon>Arachis</taxon>
    </lineage>
</organism>
<dbReference type="AlphaFoldDB" id="A0A444WXC4"/>
<evidence type="ECO:0000313" key="2">
    <source>
        <dbReference type="Proteomes" id="UP000289738"/>
    </source>
</evidence>
<name>A0A444WXC4_ARAHY</name>
<reference evidence="1 2" key="1">
    <citation type="submission" date="2019-01" db="EMBL/GenBank/DDBJ databases">
        <title>Sequencing of cultivated peanut Arachis hypogaea provides insights into genome evolution and oil improvement.</title>
        <authorList>
            <person name="Chen X."/>
        </authorList>
    </citation>
    <scope>NUCLEOTIDE SEQUENCE [LARGE SCALE GENOMIC DNA]</scope>
    <source>
        <strain evidence="2">cv. Fuhuasheng</strain>
        <tissue evidence="1">Leaves</tissue>
    </source>
</reference>
<sequence length="139" mass="15644">MVVGMLPENSFFDRSNRTRALNLPISYGSSPTRALDDKFTSKTSLRFQKEDVSKVALNKPFGMLPTSLFPVKCSCTKFGRVYPISDGKTPERELYERYKYFNVEMLKIFDGIGPLKSLNPTARCSNLPRFSISMGIGPS</sequence>
<dbReference type="EMBL" id="SDMP01000020">
    <property type="protein sequence ID" value="RYQ82035.1"/>
    <property type="molecule type" value="Genomic_DNA"/>
</dbReference>